<keyword evidence="5" id="KW-1185">Reference proteome</keyword>
<name>A0A8C9S2U0_SCLFO</name>
<accession>A0A8C9S2U0</accession>
<protein>
    <recommendedName>
        <fullName evidence="3">Cytoplasmic tRNA 2-thiolation protein 2</fullName>
    </recommendedName>
</protein>
<evidence type="ECO:0000256" key="1">
    <source>
        <dbReference type="ARBA" id="ARBA00022490"/>
    </source>
</evidence>
<dbReference type="HAMAP" id="MF_03054">
    <property type="entry name" value="CTU2"/>
    <property type="match status" value="1"/>
</dbReference>
<dbReference type="Pfam" id="PF10288">
    <property type="entry name" value="CTU2"/>
    <property type="match status" value="1"/>
</dbReference>
<evidence type="ECO:0000313" key="4">
    <source>
        <dbReference type="Ensembl" id="ENSSFOP00015025019.2"/>
    </source>
</evidence>
<comment type="function">
    <text evidence="3">Plays a central role in 2-thiolation of mcm(5)S(2)U at tRNA wobble positions of tRNA(Lys), tRNA(Glu) and tRNA(Gln). May act by forming a heterodimer with CTU1/ATPBD3 that ligates sulfur from thiocarboxylated URM1 onto the uridine of tRNAs at wobble position.</text>
</comment>
<dbReference type="Proteomes" id="UP000694397">
    <property type="component" value="Chromosome 11"/>
</dbReference>
<evidence type="ECO:0000256" key="2">
    <source>
        <dbReference type="ARBA" id="ARBA00022694"/>
    </source>
</evidence>
<proteinExistence type="inferred from homology"/>
<dbReference type="GO" id="GO:0032447">
    <property type="term" value="P:protein urmylation"/>
    <property type="evidence" value="ECO:0007669"/>
    <property type="project" value="UniProtKB-UniRule"/>
</dbReference>
<keyword evidence="1 3" id="KW-0963">Cytoplasm</keyword>
<dbReference type="GO" id="GO:0002143">
    <property type="term" value="P:tRNA wobble position uridine thiolation"/>
    <property type="evidence" value="ECO:0007669"/>
    <property type="project" value="TreeGrafter"/>
</dbReference>
<dbReference type="InterPro" id="IPR014729">
    <property type="entry name" value="Rossmann-like_a/b/a_fold"/>
</dbReference>
<comment type="similarity">
    <text evidence="3">Belongs to the CTU2/NCS2 family.</text>
</comment>
<dbReference type="GO" id="GO:0016783">
    <property type="term" value="F:sulfurtransferase activity"/>
    <property type="evidence" value="ECO:0007669"/>
    <property type="project" value="TreeGrafter"/>
</dbReference>
<dbReference type="PANTHER" id="PTHR20882:SF14">
    <property type="entry name" value="CYTOPLASMIC TRNA 2-THIOLATION PROTEIN 2"/>
    <property type="match status" value="1"/>
</dbReference>
<dbReference type="GeneTree" id="ENSGT00390000008797"/>
<dbReference type="PANTHER" id="PTHR20882">
    <property type="entry name" value="CYTOPLASMIC TRNA 2-THIOLATION PROTEIN 2"/>
    <property type="match status" value="1"/>
</dbReference>
<comment type="subcellular location">
    <subcellularLocation>
        <location evidence="3">Cytoplasm</location>
    </subcellularLocation>
</comment>
<dbReference type="InterPro" id="IPR019407">
    <property type="entry name" value="CTU2"/>
</dbReference>
<evidence type="ECO:0000313" key="5">
    <source>
        <dbReference type="Proteomes" id="UP000694397"/>
    </source>
</evidence>
<dbReference type="GO" id="GO:0016779">
    <property type="term" value="F:nucleotidyltransferase activity"/>
    <property type="evidence" value="ECO:0007669"/>
    <property type="project" value="UniProtKB-UniRule"/>
</dbReference>
<dbReference type="Gene3D" id="3.40.50.620">
    <property type="entry name" value="HUPs"/>
    <property type="match status" value="1"/>
</dbReference>
<sequence>MCQVEEEYSDQLETRRTARCPGCASLNITLIVSACRGCFRDHFVHKFRATLGKNRVIFPGEKVLLAISGGPASCSMLAQVQQGLSKDAPKKLRFVPGIVYIDEGCVTGQSAEERQRTSTQLELIFRATGYPFFIVHLEQVFCLPGAVLEATCSVPVRSEGDYKAAVNRFIESSRACLLSQLDTQDLPSGLLPFDRQLTGVLQKLFDAVKTLTAKEDLLHTLRQHLIVHTARTHGYSKVMMGDSCSRLAVKLLSSICQGRGASLAADTGFCDLRYGDIGIVRPMRDYSSKEIAFYNRMFGVPSLFIPGLDTKTPDKASIQRLTESFVTRLQADFPSTVSTIYRTSEKLQTSGGTHSADAEPAGKCLLCMCALDTKLEEASAFHATLVSEKLSQKQITKSPAADWVPDGQCCSRIDYVCGMETPTSTDLKSLLCYSCRLTIQDMSAAEFLPPYIMAEAERRMRRSQMEEEIAAFLLPEDDAEDREEVS</sequence>
<comment type="pathway">
    <text evidence="3">tRNA modification; 5-methoxycarbonylmethyl-2-thiouridine-tRNA biosynthesis.</text>
</comment>
<dbReference type="OrthoDB" id="25129at2759"/>
<reference evidence="4" key="2">
    <citation type="submission" date="2025-08" db="UniProtKB">
        <authorList>
            <consortium name="Ensembl"/>
        </authorList>
    </citation>
    <scope>IDENTIFICATION</scope>
</reference>
<dbReference type="Ensembl" id="ENSSFOT00015025292.2">
    <property type="protein sequence ID" value="ENSSFOP00015025019.2"/>
    <property type="gene ID" value="ENSSFOG00015016029.2"/>
</dbReference>
<reference evidence="4" key="3">
    <citation type="submission" date="2025-09" db="UniProtKB">
        <authorList>
            <consortium name="Ensembl"/>
        </authorList>
    </citation>
    <scope>IDENTIFICATION</scope>
</reference>
<evidence type="ECO:0000256" key="3">
    <source>
        <dbReference type="HAMAP-Rule" id="MF_03054"/>
    </source>
</evidence>
<dbReference type="SUPFAM" id="SSF52402">
    <property type="entry name" value="Adenine nucleotide alpha hydrolases-like"/>
    <property type="match status" value="1"/>
</dbReference>
<dbReference type="UniPathway" id="UPA00988"/>
<dbReference type="GO" id="GO:0000049">
    <property type="term" value="F:tRNA binding"/>
    <property type="evidence" value="ECO:0007669"/>
    <property type="project" value="InterPro"/>
</dbReference>
<dbReference type="AlphaFoldDB" id="A0A8C9S2U0"/>
<keyword evidence="2 3" id="KW-0819">tRNA processing</keyword>
<dbReference type="GO" id="GO:0005829">
    <property type="term" value="C:cytosol"/>
    <property type="evidence" value="ECO:0007669"/>
    <property type="project" value="TreeGrafter"/>
</dbReference>
<gene>
    <name evidence="3 4" type="primary">CTU2</name>
    <name evidence="4" type="synonym">ctu2</name>
    <name evidence="3" type="synonym">NCS2</name>
</gene>
<organism evidence="4 5">
    <name type="scientific">Scleropages formosus</name>
    <name type="common">Asian bonytongue</name>
    <name type="synonym">Osteoglossum formosum</name>
    <dbReference type="NCBI Taxonomy" id="113540"/>
    <lineage>
        <taxon>Eukaryota</taxon>
        <taxon>Metazoa</taxon>
        <taxon>Chordata</taxon>
        <taxon>Craniata</taxon>
        <taxon>Vertebrata</taxon>
        <taxon>Euteleostomi</taxon>
        <taxon>Actinopterygii</taxon>
        <taxon>Neopterygii</taxon>
        <taxon>Teleostei</taxon>
        <taxon>Osteoglossocephala</taxon>
        <taxon>Osteoglossomorpha</taxon>
        <taxon>Osteoglossiformes</taxon>
        <taxon>Osteoglossidae</taxon>
        <taxon>Scleropages</taxon>
    </lineage>
</organism>
<reference evidence="4 5" key="1">
    <citation type="submission" date="2019-04" db="EMBL/GenBank/DDBJ databases">
        <authorList>
            <consortium name="Wellcome Sanger Institute Data Sharing"/>
        </authorList>
    </citation>
    <scope>NUCLEOTIDE SEQUENCE [LARGE SCALE GENOMIC DNA]</scope>
</reference>